<dbReference type="EMBL" id="CP028923">
    <property type="protein sequence ID" value="QCK15716.1"/>
    <property type="molecule type" value="Genomic_DNA"/>
</dbReference>
<dbReference type="RefSeq" id="WP_137091313.1">
    <property type="nucleotide sequence ID" value="NZ_CP028923.1"/>
</dbReference>
<reference evidence="2 3" key="1">
    <citation type="submission" date="2018-04" db="EMBL/GenBank/DDBJ databases">
        <title>Complete genome uncultured novel isolate.</title>
        <authorList>
            <person name="Merlino G."/>
        </authorList>
    </citation>
    <scope>NUCLEOTIDE SEQUENCE [LARGE SCALE GENOMIC DNA]</scope>
    <source>
        <strain evidence="3">R1DC9</strain>
    </source>
</reference>
<sequence length="102" mass="12261">MLFTIAWKNIWRNKVRSLVVIIAVMLGMWAGSFILAYMYGMIDQRLQDAIGNEVSHLQIHHPDFDRDNDPKYFIKKAKTFWPRSPEMRKSKISVEEYWLLEW</sequence>
<feature type="transmembrane region" description="Helical" evidence="1">
    <location>
        <begin position="18"/>
        <end position="39"/>
    </location>
</feature>
<evidence type="ECO:0008006" key="4">
    <source>
        <dbReference type="Google" id="ProtNLM"/>
    </source>
</evidence>
<protein>
    <recommendedName>
        <fullName evidence="4">ABC transporter permease</fullName>
    </recommendedName>
</protein>
<dbReference type="KEGG" id="fpf:DCC35_13665"/>
<keyword evidence="1" id="KW-0472">Membrane</keyword>
<proteinExistence type="predicted"/>
<keyword evidence="1" id="KW-1133">Transmembrane helix</keyword>
<evidence type="ECO:0000256" key="1">
    <source>
        <dbReference type="SAM" id="Phobius"/>
    </source>
</evidence>
<dbReference type="AlphaFoldDB" id="A0A4D7JU63"/>
<organism evidence="2 3">
    <name type="scientific">Mangrovivirga cuniculi</name>
    <dbReference type="NCBI Taxonomy" id="2715131"/>
    <lineage>
        <taxon>Bacteria</taxon>
        <taxon>Pseudomonadati</taxon>
        <taxon>Bacteroidota</taxon>
        <taxon>Cytophagia</taxon>
        <taxon>Cytophagales</taxon>
        <taxon>Mangrovivirgaceae</taxon>
        <taxon>Mangrovivirga</taxon>
    </lineage>
</organism>
<evidence type="ECO:0000313" key="2">
    <source>
        <dbReference type="EMBL" id="QCK15716.1"/>
    </source>
</evidence>
<gene>
    <name evidence="2" type="ORF">DCC35_13665</name>
</gene>
<dbReference type="OrthoDB" id="9784014at2"/>
<keyword evidence="1" id="KW-0812">Transmembrane</keyword>
<name>A0A4D7JU63_9BACT</name>
<keyword evidence="3" id="KW-1185">Reference proteome</keyword>
<evidence type="ECO:0000313" key="3">
    <source>
        <dbReference type="Proteomes" id="UP000298616"/>
    </source>
</evidence>
<accession>A0A4D7JU63</accession>
<dbReference type="Proteomes" id="UP000298616">
    <property type="component" value="Chromosome"/>
</dbReference>